<name>A0A5N5HVC6_9ROSA</name>
<accession>A0A5N5HVC6</accession>
<evidence type="ECO:0000313" key="1">
    <source>
        <dbReference type="EMBL" id="KAB2630181.1"/>
    </source>
</evidence>
<gene>
    <name evidence="1" type="ORF">D8674_007700</name>
</gene>
<sequence length="105" mass="11818">MVIIHPLGLGKGHLKNLNESEKTSNARIVYRRIPALGPRMPDRRTLKCCRLALRIPHMQDHSLIMPHHCCALLALGIILHLSHVLCKLCLAVCRIPELDPRMHAG</sequence>
<evidence type="ECO:0000313" key="2">
    <source>
        <dbReference type="Proteomes" id="UP000327157"/>
    </source>
</evidence>
<organism evidence="1 2">
    <name type="scientific">Pyrus ussuriensis x Pyrus communis</name>
    <dbReference type="NCBI Taxonomy" id="2448454"/>
    <lineage>
        <taxon>Eukaryota</taxon>
        <taxon>Viridiplantae</taxon>
        <taxon>Streptophyta</taxon>
        <taxon>Embryophyta</taxon>
        <taxon>Tracheophyta</taxon>
        <taxon>Spermatophyta</taxon>
        <taxon>Magnoliopsida</taxon>
        <taxon>eudicotyledons</taxon>
        <taxon>Gunneridae</taxon>
        <taxon>Pentapetalae</taxon>
        <taxon>rosids</taxon>
        <taxon>fabids</taxon>
        <taxon>Rosales</taxon>
        <taxon>Rosaceae</taxon>
        <taxon>Amygdaloideae</taxon>
        <taxon>Maleae</taxon>
        <taxon>Pyrus</taxon>
    </lineage>
</organism>
<protein>
    <submittedName>
        <fullName evidence="1">F-box/FBD/LRR-repeat protein</fullName>
    </submittedName>
</protein>
<dbReference type="Proteomes" id="UP000327157">
    <property type="component" value="Chromosome 12"/>
</dbReference>
<comment type="caution">
    <text evidence="1">The sequence shown here is derived from an EMBL/GenBank/DDBJ whole genome shotgun (WGS) entry which is preliminary data.</text>
</comment>
<reference evidence="2" key="2">
    <citation type="submission" date="2019-10" db="EMBL/GenBank/DDBJ databases">
        <title>A de novo genome assembly of a pear dwarfing rootstock.</title>
        <authorList>
            <person name="Wang F."/>
            <person name="Wang J."/>
            <person name="Li S."/>
            <person name="Zhang Y."/>
            <person name="Fang M."/>
            <person name="Ma L."/>
            <person name="Zhao Y."/>
            <person name="Jiang S."/>
        </authorList>
    </citation>
    <scope>NUCLEOTIDE SEQUENCE [LARGE SCALE GENOMIC DNA]</scope>
</reference>
<proteinExistence type="predicted"/>
<dbReference type="EMBL" id="SMOL01000143">
    <property type="protein sequence ID" value="KAB2630181.1"/>
    <property type="molecule type" value="Genomic_DNA"/>
</dbReference>
<reference evidence="1 2" key="1">
    <citation type="submission" date="2019-09" db="EMBL/GenBank/DDBJ databases">
        <authorList>
            <person name="Ou C."/>
        </authorList>
    </citation>
    <scope>NUCLEOTIDE SEQUENCE [LARGE SCALE GENOMIC DNA]</scope>
    <source>
        <strain evidence="1">S2</strain>
        <tissue evidence="1">Leaf</tissue>
    </source>
</reference>
<reference evidence="1 2" key="3">
    <citation type="submission" date="2019-11" db="EMBL/GenBank/DDBJ databases">
        <title>A de novo genome assembly of a pear dwarfing rootstock.</title>
        <authorList>
            <person name="Wang F."/>
            <person name="Wang J."/>
            <person name="Li S."/>
            <person name="Zhang Y."/>
            <person name="Fang M."/>
            <person name="Ma L."/>
            <person name="Zhao Y."/>
            <person name="Jiang S."/>
        </authorList>
    </citation>
    <scope>NUCLEOTIDE SEQUENCE [LARGE SCALE GENOMIC DNA]</scope>
    <source>
        <strain evidence="1">S2</strain>
        <tissue evidence="1">Leaf</tissue>
    </source>
</reference>
<keyword evidence="2" id="KW-1185">Reference proteome</keyword>
<dbReference type="AlphaFoldDB" id="A0A5N5HVC6"/>